<dbReference type="AlphaFoldDB" id="A0AAD9PMK5"/>
<accession>A0AAD9PMK5</accession>
<gene>
    <name evidence="2" type="ORF">BdWA1_000300</name>
</gene>
<evidence type="ECO:0000256" key="1">
    <source>
        <dbReference type="SAM" id="MobiDB-lite"/>
    </source>
</evidence>
<evidence type="ECO:0000313" key="2">
    <source>
        <dbReference type="EMBL" id="KAK2197301.1"/>
    </source>
</evidence>
<dbReference type="GeneID" id="94334598"/>
<name>A0AAD9PMK5_9APIC</name>
<proteinExistence type="predicted"/>
<dbReference type="EMBL" id="JALLKP010000001">
    <property type="protein sequence ID" value="KAK2197301.1"/>
    <property type="molecule type" value="Genomic_DNA"/>
</dbReference>
<reference evidence="2" key="1">
    <citation type="journal article" date="2023" name="Nat. Microbiol.">
        <title>Babesia duncani multi-omics identifies virulence factors and drug targets.</title>
        <authorList>
            <person name="Singh P."/>
            <person name="Lonardi S."/>
            <person name="Liang Q."/>
            <person name="Vydyam P."/>
            <person name="Khabirova E."/>
            <person name="Fang T."/>
            <person name="Gihaz S."/>
            <person name="Thekkiniath J."/>
            <person name="Munshi M."/>
            <person name="Abel S."/>
            <person name="Ciampossin L."/>
            <person name="Batugedara G."/>
            <person name="Gupta M."/>
            <person name="Lu X.M."/>
            <person name="Lenz T."/>
            <person name="Chakravarty S."/>
            <person name="Cornillot E."/>
            <person name="Hu Y."/>
            <person name="Ma W."/>
            <person name="Gonzalez L.M."/>
            <person name="Sanchez S."/>
            <person name="Estrada K."/>
            <person name="Sanchez-Flores A."/>
            <person name="Montero E."/>
            <person name="Harb O.S."/>
            <person name="Le Roch K.G."/>
            <person name="Mamoun C.B."/>
        </authorList>
    </citation>
    <scope>NUCLEOTIDE SEQUENCE</scope>
    <source>
        <strain evidence="2">WA1</strain>
    </source>
</reference>
<organism evidence="2 3">
    <name type="scientific">Babesia duncani</name>
    <dbReference type="NCBI Taxonomy" id="323732"/>
    <lineage>
        <taxon>Eukaryota</taxon>
        <taxon>Sar</taxon>
        <taxon>Alveolata</taxon>
        <taxon>Apicomplexa</taxon>
        <taxon>Aconoidasida</taxon>
        <taxon>Piroplasmida</taxon>
        <taxon>Babesiidae</taxon>
        <taxon>Babesia</taxon>
    </lineage>
</organism>
<protein>
    <submittedName>
        <fullName evidence="2">Uncharacterized protein</fullName>
    </submittedName>
</protein>
<sequence length="202" mass="23380">MLTIPFSQCMDGKDQVVPGPSSRQVDEASNSSSDSNSDIAPSGNKYLVHKKYGILNWYKLISLWDKSGTSLDEEADKYFYGEIPLYIHIIPKSDRIVIQRPPEVSDATWERLIIFLKQLPHKNIMKNEVERTKQEVRNKMEKYCSKILEVVDDESNLFLSSLSSKNAFAYFRPKEMRDMCWIMVKYALFPLVKETIIEATNI</sequence>
<feature type="compositionally biased region" description="Low complexity" evidence="1">
    <location>
        <begin position="29"/>
        <end position="38"/>
    </location>
</feature>
<keyword evidence="3" id="KW-1185">Reference proteome</keyword>
<feature type="region of interest" description="Disordered" evidence="1">
    <location>
        <begin position="13"/>
        <end position="40"/>
    </location>
</feature>
<evidence type="ECO:0000313" key="3">
    <source>
        <dbReference type="Proteomes" id="UP001214638"/>
    </source>
</evidence>
<comment type="caution">
    <text evidence="2">The sequence shown here is derived from an EMBL/GenBank/DDBJ whole genome shotgun (WGS) entry which is preliminary data.</text>
</comment>
<dbReference type="Proteomes" id="UP001214638">
    <property type="component" value="Unassembled WGS sequence"/>
</dbReference>
<dbReference type="KEGG" id="bdw:94334598"/>
<dbReference type="RefSeq" id="XP_067804143.1">
    <property type="nucleotide sequence ID" value="XM_067945352.1"/>
</dbReference>